<reference evidence="4" key="1">
    <citation type="submission" date="2021-01" db="EMBL/GenBank/DDBJ databases">
        <authorList>
            <person name="Corre E."/>
            <person name="Pelletier E."/>
            <person name="Niang G."/>
            <person name="Scheremetjew M."/>
            <person name="Finn R."/>
            <person name="Kale V."/>
            <person name="Holt S."/>
            <person name="Cochrane G."/>
            <person name="Meng A."/>
            <person name="Brown T."/>
            <person name="Cohen L."/>
        </authorList>
    </citation>
    <scope>NUCLEOTIDE SEQUENCE</scope>
    <source>
        <strain evidence="4">CCMP1897</strain>
    </source>
</reference>
<evidence type="ECO:0000256" key="1">
    <source>
        <dbReference type="ARBA" id="ARBA00023239"/>
    </source>
</evidence>
<dbReference type="AlphaFoldDB" id="A0A7S3UB22"/>
<name>A0A7S3UB22_9CHLO</name>
<organism evidence="4">
    <name type="scientific">Picocystis salinarum</name>
    <dbReference type="NCBI Taxonomy" id="88271"/>
    <lineage>
        <taxon>Eukaryota</taxon>
        <taxon>Viridiplantae</taxon>
        <taxon>Chlorophyta</taxon>
        <taxon>Picocystophyceae</taxon>
        <taxon>Picocystales</taxon>
        <taxon>Picocystaceae</taxon>
        <taxon>Picocystis</taxon>
    </lineage>
</organism>
<evidence type="ECO:0000313" key="4">
    <source>
        <dbReference type="EMBL" id="CAE0608676.1"/>
    </source>
</evidence>
<dbReference type="EMBL" id="HBIS01002796">
    <property type="protein sequence ID" value="CAE0608676.1"/>
    <property type="molecule type" value="Transcribed_RNA"/>
</dbReference>
<protein>
    <recommendedName>
        <fullName evidence="3">Amidohydrolase-related domain-containing protein</fullName>
    </recommendedName>
</protein>
<keyword evidence="2" id="KW-0210">Decarboxylase</keyword>
<dbReference type="GO" id="GO:0016831">
    <property type="term" value="F:carboxy-lyase activity"/>
    <property type="evidence" value="ECO:0007669"/>
    <property type="project" value="UniProtKB-KW"/>
</dbReference>
<dbReference type="Pfam" id="PF04909">
    <property type="entry name" value="Amidohydro_2"/>
    <property type="match status" value="1"/>
</dbReference>
<dbReference type="InterPro" id="IPR032466">
    <property type="entry name" value="Metal_Hydrolase"/>
</dbReference>
<proteinExistence type="inferred from homology"/>
<evidence type="ECO:0000256" key="2">
    <source>
        <dbReference type="RuleBase" id="RU366045"/>
    </source>
</evidence>
<evidence type="ECO:0000259" key="3">
    <source>
        <dbReference type="Pfam" id="PF04909"/>
    </source>
</evidence>
<dbReference type="InterPro" id="IPR032465">
    <property type="entry name" value="ACMSD"/>
</dbReference>
<dbReference type="GO" id="GO:0016787">
    <property type="term" value="F:hydrolase activity"/>
    <property type="evidence" value="ECO:0007669"/>
    <property type="project" value="InterPro"/>
</dbReference>
<sequence length="304" mass="33569">MRAARAMSRVATPRSTMRLDGHVHVWAPPSMADKYPHAGQLMGAPGAEPPIGATVEQLVEQMDAAGVQGALIVQPGCHKYDHSYVSHALERYPGRLVGCLLADPSPGAGGVQAISELAKAGYRAVRFNPYLWPDGEKMTNSEGRAMYKLAGELGLPVGHMPFKGLLNHIQEIETLLQDYPQTKCIIDHYGFCNAKMGEDFERLLSLATFPQVYVKIAAHFRVSNEEFPYVDLRTEIRRIVDAFGAHRVMYGTDYPWVMDECGYINAWSVLEEGDKLTGNSLLTDEEKQSLYSGTLTALLPGAWQ</sequence>
<dbReference type="SUPFAM" id="SSF51556">
    <property type="entry name" value="Metallo-dependent hydrolases"/>
    <property type="match status" value="1"/>
</dbReference>
<dbReference type="PANTHER" id="PTHR21240:SF19">
    <property type="entry name" value="CATALYTIC_ HYDROLASE"/>
    <property type="match status" value="1"/>
</dbReference>
<gene>
    <name evidence="4" type="ORF">PSAL00342_LOCUS2495</name>
</gene>
<keyword evidence="1 2" id="KW-0456">Lyase</keyword>
<dbReference type="Gene3D" id="3.20.20.140">
    <property type="entry name" value="Metal-dependent hydrolases"/>
    <property type="match status" value="1"/>
</dbReference>
<comment type="similarity">
    <text evidence="2">Belongs to the metallo-dependent hydrolases superfamily.</text>
</comment>
<dbReference type="InterPro" id="IPR006680">
    <property type="entry name" value="Amidohydro-rel"/>
</dbReference>
<accession>A0A7S3UB22</accession>
<dbReference type="PANTHER" id="PTHR21240">
    <property type="entry name" value="2-AMINO-3-CARBOXYLMUCONATE-6-SEMIALDEHYDE DECARBOXYLASE"/>
    <property type="match status" value="1"/>
</dbReference>
<feature type="domain" description="Amidohydrolase-related" evidence="3">
    <location>
        <begin position="20"/>
        <end position="294"/>
    </location>
</feature>